<keyword evidence="5" id="KW-0677">Repeat</keyword>
<reference evidence="17" key="1">
    <citation type="submission" date="2023-07" db="EMBL/GenBank/DDBJ databases">
        <title>Chromosome-level Genome Assembly of Striped Snakehead (Channa striata).</title>
        <authorList>
            <person name="Liu H."/>
        </authorList>
    </citation>
    <scope>NUCLEOTIDE SEQUENCE</scope>
    <source>
        <strain evidence="17">Gz</strain>
        <tissue evidence="17">Muscle</tissue>
    </source>
</reference>
<evidence type="ECO:0000256" key="11">
    <source>
        <dbReference type="ARBA" id="ARBA00023242"/>
    </source>
</evidence>
<name>A0AA88SBX9_CHASR</name>
<dbReference type="FunFam" id="3.30.160.60:FF:000461">
    <property type="entry name" value="Zinc finger X-chromosomal protein-like protein"/>
    <property type="match status" value="1"/>
</dbReference>
<evidence type="ECO:0000256" key="6">
    <source>
        <dbReference type="ARBA" id="ARBA00022771"/>
    </source>
</evidence>
<dbReference type="Pfam" id="PF00583">
    <property type="entry name" value="Acetyltransf_1"/>
    <property type="match status" value="1"/>
</dbReference>
<dbReference type="Proteomes" id="UP001187415">
    <property type="component" value="Unassembled WGS sequence"/>
</dbReference>
<dbReference type="PANTHER" id="PTHR16515:SF57">
    <property type="entry name" value="ZINC FINGER PROTEIN 154-LIKE"/>
    <property type="match status" value="1"/>
</dbReference>
<dbReference type="InterPro" id="IPR036236">
    <property type="entry name" value="Znf_C2H2_sf"/>
</dbReference>
<dbReference type="GO" id="GO:0003677">
    <property type="term" value="F:DNA binding"/>
    <property type="evidence" value="ECO:0007669"/>
    <property type="project" value="UniProtKB-KW"/>
</dbReference>
<dbReference type="PROSITE" id="PS51186">
    <property type="entry name" value="GNAT"/>
    <property type="match status" value="1"/>
</dbReference>
<feature type="domain" description="C2H2-type" evidence="15">
    <location>
        <begin position="695"/>
        <end position="722"/>
    </location>
</feature>
<keyword evidence="9" id="KW-0238">DNA-binding</keyword>
<dbReference type="PANTHER" id="PTHR16515">
    <property type="entry name" value="PR DOMAIN ZINC FINGER PROTEIN"/>
    <property type="match status" value="1"/>
</dbReference>
<dbReference type="FunFam" id="3.30.160.60:FF:000325">
    <property type="entry name" value="ZFP90 zinc finger protein"/>
    <property type="match status" value="1"/>
</dbReference>
<keyword evidence="7" id="KW-0862">Zinc</keyword>
<accession>A0AA88SBX9</accession>
<dbReference type="InterPro" id="IPR016181">
    <property type="entry name" value="Acyl_CoA_acyltransferase"/>
</dbReference>
<feature type="region of interest" description="Disordered" evidence="14">
    <location>
        <begin position="804"/>
        <end position="843"/>
    </location>
</feature>
<evidence type="ECO:0000259" key="16">
    <source>
        <dbReference type="PROSITE" id="PS51186"/>
    </source>
</evidence>
<gene>
    <name evidence="17" type="ORF">Q5P01_019617</name>
</gene>
<feature type="domain" description="C2H2-type" evidence="15">
    <location>
        <begin position="609"/>
        <end position="637"/>
    </location>
</feature>
<evidence type="ECO:0000256" key="9">
    <source>
        <dbReference type="ARBA" id="ARBA00023125"/>
    </source>
</evidence>
<evidence type="ECO:0000256" key="10">
    <source>
        <dbReference type="ARBA" id="ARBA00023163"/>
    </source>
</evidence>
<feature type="domain" description="C2H2-type" evidence="15">
    <location>
        <begin position="570"/>
        <end position="597"/>
    </location>
</feature>
<dbReference type="CDD" id="cd04301">
    <property type="entry name" value="NAT_SF"/>
    <property type="match status" value="1"/>
</dbReference>
<dbReference type="InterPro" id="IPR013087">
    <property type="entry name" value="Znf_C2H2_type"/>
</dbReference>
<keyword evidence="12" id="KW-0012">Acyltransferase</keyword>
<evidence type="ECO:0000256" key="1">
    <source>
        <dbReference type="ARBA" id="ARBA00004123"/>
    </source>
</evidence>
<evidence type="ECO:0000256" key="8">
    <source>
        <dbReference type="ARBA" id="ARBA00023015"/>
    </source>
</evidence>
<dbReference type="PROSITE" id="PS00028">
    <property type="entry name" value="ZINC_FINGER_C2H2_1"/>
    <property type="match status" value="6"/>
</dbReference>
<evidence type="ECO:0000256" key="3">
    <source>
        <dbReference type="ARBA" id="ARBA00022679"/>
    </source>
</evidence>
<feature type="domain" description="C2H2-type" evidence="15">
    <location>
        <begin position="897"/>
        <end position="924"/>
    </location>
</feature>
<feature type="domain" description="N-acetyltransferase" evidence="16">
    <location>
        <begin position="4"/>
        <end position="187"/>
    </location>
</feature>
<feature type="domain" description="C2H2-type" evidence="15">
    <location>
        <begin position="780"/>
        <end position="808"/>
    </location>
</feature>
<organism evidence="17 18">
    <name type="scientific">Channa striata</name>
    <name type="common">Snakehead murrel</name>
    <name type="synonym">Ophicephalus striatus</name>
    <dbReference type="NCBI Taxonomy" id="64152"/>
    <lineage>
        <taxon>Eukaryota</taxon>
        <taxon>Metazoa</taxon>
        <taxon>Chordata</taxon>
        <taxon>Craniata</taxon>
        <taxon>Vertebrata</taxon>
        <taxon>Euteleostomi</taxon>
        <taxon>Actinopterygii</taxon>
        <taxon>Neopterygii</taxon>
        <taxon>Teleostei</taxon>
        <taxon>Neoteleostei</taxon>
        <taxon>Acanthomorphata</taxon>
        <taxon>Anabantaria</taxon>
        <taxon>Anabantiformes</taxon>
        <taxon>Channoidei</taxon>
        <taxon>Channidae</taxon>
        <taxon>Channa</taxon>
    </lineage>
</organism>
<dbReference type="EMBL" id="JAUPFM010000015">
    <property type="protein sequence ID" value="KAK2828583.1"/>
    <property type="molecule type" value="Genomic_DNA"/>
</dbReference>
<keyword evidence="11" id="KW-0539">Nucleus</keyword>
<dbReference type="SMART" id="SM00355">
    <property type="entry name" value="ZnF_C2H2"/>
    <property type="match status" value="12"/>
</dbReference>
<evidence type="ECO:0000256" key="5">
    <source>
        <dbReference type="ARBA" id="ARBA00022737"/>
    </source>
</evidence>
<dbReference type="PROSITE" id="PS50157">
    <property type="entry name" value="ZINC_FINGER_C2H2_2"/>
    <property type="match status" value="12"/>
</dbReference>
<keyword evidence="4" id="KW-0479">Metal-binding</keyword>
<evidence type="ECO:0000313" key="17">
    <source>
        <dbReference type="EMBL" id="KAK2828583.1"/>
    </source>
</evidence>
<evidence type="ECO:0000259" key="15">
    <source>
        <dbReference type="PROSITE" id="PS50157"/>
    </source>
</evidence>
<comment type="subcellular location">
    <subcellularLocation>
        <location evidence="1">Nucleus</location>
    </subcellularLocation>
</comment>
<feature type="domain" description="C2H2-type" evidence="15">
    <location>
        <begin position="666"/>
        <end position="694"/>
    </location>
</feature>
<feature type="compositionally biased region" description="Basic and acidic residues" evidence="14">
    <location>
        <begin position="812"/>
        <end position="821"/>
    </location>
</feature>
<keyword evidence="10" id="KW-0804">Transcription</keyword>
<evidence type="ECO:0000256" key="4">
    <source>
        <dbReference type="ARBA" id="ARBA00022723"/>
    </source>
</evidence>
<dbReference type="SUPFAM" id="SSF55729">
    <property type="entry name" value="Acyl-CoA N-acyltransferases (Nat)"/>
    <property type="match status" value="1"/>
</dbReference>
<feature type="domain" description="C2H2-type" evidence="15">
    <location>
        <begin position="868"/>
        <end position="896"/>
    </location>
</feature>
<evidence type="ECO:0000313" key="18">
    <source>
        <dbReference type="Proteomes" id="UP001187415"/>
    </source>
</evidence>
<keyword evidence="6 13" id="KW-0863">Zinc-finger</keyword>
<feature type="domain" description="C2H2-type" evidence="15">
    <location>
        <begin position="752"/>
        <end position="779"/>
    </location>
</feature>
<dbReference type="FunFam" id="3.40.630.30:FF:000011">
    <property type="entry name" value="Diamine acetyltransferase 1"/>
    <property type="match status" value="1"/>
</dbReference>
<dbReference type="Pfam" id="PF00096">
    <property type="entry name" value="zf-C2H2"/>
    <property type="match status" value="4"/>
</dbReference>
<dbReference type="FunFam" id="3.30.160.60:FF:000054">
    <property type="entry name" value="Zinc finger protein 711"/>
    <property type="match status" value="1"/>
</dbReference>
<dbReference type="GO" id="GO:0008270">
    <property type="term" value="F:zinc ion binding"/>
    <property type="evidence" value="ECO:0007669"/>
    <property type="project" value="UniProtKB-KW"/>
</dbReference>
<dbReference type="GO" id="GO:0006595">
    <property type="term" value="P:polyamine metabolic process"/>
    <property type="evidence" value="ECO:0007669"/>
    <property type="project" value="UniProtKB-ARBA"/>
</dbReference>
<evidence type="ECO:0000256" key="14">
    <source>
        <dbReference type="SAM" id="MobiDB-lite"/>
    </source>
</evidence>
<comment type="similarity">
    <text evidence="2">Belongs to the acetyltransferase family.</text>
</comment>
<dbReference type="SUPFAM" id="SSF57667">
    <property type="entry name" value="beta-beta-alpha zinc fingers"/>
    <property type="match status" value="6"/>
</dbReference>
<dbReference type="Pfam" id="PF13909">
    <property type="entry name" value="zf-H2C2_5"/>
    <property type="match status" value="1"/>
</dbReference>
<dbReference type="Gene3D" id="3.30.160.60">
    <property type="entry name" value="Classic Zinc Finger"/>
    <property type="match status" value="7"/>
</dbReference>
<dbReference type="InterPro" id="IPR050331">
    <property type="entry name" value="Zinc_finger"/>
</dbReference>
<dbReference type="Gene3D" id="3.40.630.30">
    <property type="match status" value="1"/>
</dbReference>
<feature type="region of interest" description="Disordered" evidence="14">
    <location>
        <begin position="471"/>
        <end position="491"/>
    </location>
</feature>
<evidence type="ECO:0000256" key="13">
    <source>
        <dbReference type="PROSITE-ProRule" id="PRU00042"/>
    </source>
</evidence>
<keyword evidence="3" id="KW-0808">Transferase</keyword>
<dbReference type="Pfam" id="PF04704">
    <property type="entry name" value="Zfx_Zfy_act"/>
    <property type="match status" value="1"/>
</dbReference>
<dbReference type="AlphaFoldDB" id="A0AA88SBX9"/>
<feature type="domain" description="C2H2-type" evidence="15">
    <location>
        <begin position="723"/>
        <end position="751"/>
    </location>
</feature>
<evidence type="ECO:0000256" key="7">
    <source>
        <dbReference type="ARBA" id="ARBA00022833"/>
    </source>
</evidence>
<keyword evidence="18" id="KW-1185">Reference proteome</keyword>
<evidence type="ECO:0000256" key="12">
    <source>
        <dbReference type="ARBA" id="ARBA00023315"/>
    </source>
</evidence>
<protein>
    <submittedName>
        <fullName evidence="17">Uncharacterized protein</fullName>
    </submittedName>
</protein>
<dbReference type="GO" id="GO:0016747">
    <property type="term" value="F:acyltransferase activity, transferring groups other than amino-acyl groups"/>
    <property type="evidence" value="ECO:0007669"/>
    <property type="project" value="InterPro"/>
</dbReference>
<dbReference type="FunFam" id="3.30.160.60:FF:000209">
    <property type="entry name" value="Zinc finger protein 711"/>
    <property type="match status" value="2"/>
</dbReference>
<dbReference type="InterPro" id="IPR006794">
    <property type="entry name" value="Transcrp_activ_Zfx/Zfy-dom"/>
</dbReference>
<keyword evidence="8" id="KW-0805">Transcription regulation</keyword>
<comment type="caution">
    <text evidence="17">The sequence shown here is derived from an EMBL/GenBank/DDBJ whole genome shotgun (WGS) entry which is preliminary data.</text>
</comment>
<dbReference type="InterPro" id="IPR000182">
    <property type="entry name" value="GNAT_dom"/>
</dbReference>
<evidence type="ECO:0000256" key="2">
    <source>
        <dbReference type="ARBA" id="ARBA00008694"/>
    </source>
</evidence>
<dbReference type="GO" id="GO:0005634">
    <property type="term" value="C:nucleus"/>
    <property type="evidence" value="ECO:0007669"/>
    <property type="project" value="UniProtKB-SubCell"/>
</dbReference>
<sequence>MASFILRPAEPKDVSDILRLIKELAKYEEMEEKVRLTEKDLLEDGFGDHPFYHCLVAEVPKEQSSDGYTVIAFAMYYFTYDPWIGKLLYLEDFFVMQDFRSLGIGSQILKVLSETAVKTRCSSMHFIVAESNTKSIEFYKRRGAADLSSEEGWRGLERRGADRGHPCSSNLRSTNKCSARTMDEDVTRLAIHSEEPKIILHGSDEGGAGGQEFVVELQETVLVSEGEEEGMAVHRFAPDELVIQEAVEDVVSEYVHCAEDEDVAVETCVMALDGEEEGVAMGDIPEDRLDPEQQEDDQDGCGDYLMISLDEAGKMVSEDGTEVTVEGAVEDQEVEKDEDGQEVIKVYIFKADSGEDDIGESVDISDGDTESVALTESSGHTLREKMVYMSVGDSHHNQGNHGGSKVTDEVYMEVVVGGEEPVTHDRSYDSVSLSKDFMPVAWAAAYGAEDSESCENRNGAASALLHIDESDGVNEVNRQRNKNKRRSEPRQVQTAIIIGPYGQPLTVYPCMLCGKKFKSRGFLKRHTKNHHQDVLTRKKYQCTDCDFTTNKKASLHNHMEVHALSSKAPFECEMCGKEFHQQAALFSHRLQHHHREPKSQPPPPPTKMHKCKFCDYETAEQGLLNRHLLAVHSKSFPHICVECGKGFRHPSELKKHMRTHTGEKPYPCRYCDYKSADSSNLKTHIKTKHSKEMPYKCERCFQTFAEEEELMQHGLTHEENKTHHCAHCDHKSSNSSDLKRHIISVHTKDYPHKCAVCGKGFHRPSELKKHSVSHRTKKLHQCRHCNFKIADPFVLSRHILSVHTKEQQASPEKSEVKRTETHTPAVTAKKSAPSGSSSSAPPARVSAASLASSVTVVIGKGQKERRIYQCQYCDYSTGDASGFKRHVISIHTKDYPHRCEICSKGFRRPSEKNQHIMRHHKDVMQTE</sequence>
<feature type="domain" description="C2H2-type" evidence="15">
    <location>
        <begin position="638"/>
        <end position="665"/>
    </location>
</feature>
<dbReference type="GO" id="GO:0006355">
    <property type="term" value="P:regulation of DNA-templated transcription"/>
    <property type="evidence" value="ECO:0007669"/>
    <property type="project" value="InterPro"/>
</dbReference>
<proteinExistence type="inferred from homology"/>
<feature type="compositionally biased region" description="Low complexity" evidence="14">
    <location>
        <begin position="831"/>
        <end position="843"/>
    </location>
</feature>
<feature type="domain" description="C2H2-type" evidence="15">
    <location>
        <begin position="540"/>
        <end position="567"/>
    </location>
</feature>
<feature type="domain" description="C2H2-type" evidence="15">
    <location>
        <begin position="508"/>
        <end position="530"/>
    </location>
</feature>